<keyword evidence="2" id="KW-0597">Phosphoprotein</keyword>
<dbReference type="Proteomes" id="UP000283090">
    <property type="component" value="Unassembled WGS sequence"/>
</dbReference>
<dbReference type="InterPro" id="IPR051947">
    <property type="entry name" value="Sentrin-specific_protease"/>
</dbReference>
<keyword evidence="5" id="KW-0378">Hydrolase</keyword>
<feature type="domain" description="Ubiquitin-like protease family profile" evidence="7">
    <location>
        <begin position="521"/>
        <end position="733"/>
    </location>
</feature>
<feature type="compositionally biased region" description="Basic and acidic residues" evidence="6">
    <location>
        <begin position="846"/>
        <end position="864"/>
    </location>
</feature>
<feature type="region of interest" description="Disordered" evidence="6">
    <location>
        <begin position="955"/>
        <end position="1106"/>
    </location>
</feature>
<dbReference type="PROSITE" id="PS50600">
    <property type="entry name" value="ULP_PROTEASE"/>
    <property type="match status" value="1"/>
</dbReference>
<dbReference type="GO" id="GO:0070139">
    <property type="term" value="F:SUMO-specific endopeptidase activity"/>
    <property type="evidence" value="ECO:0007669"/>
    <property type="project" value="TreeGrafter"/>
</dbReference>
<dbReference type="Gene3D" id="3.40.395.10">
    <property type="entry name" value="Adenoviral Proteinase, Chain A"/>
    <property type="match status" value="1"/>
</dbReference>
<dbReference type="Pfam" id="PF02902">
    <property type="entry name" value="Peptidase_C48"/>
    <property type="match status" value="1"/>
</dbReference>
<dbReference type="OrthoDB" id="442460at2759"/>
<evidence type="ECO:0000256" key="4">
    <source>
        <dbReference type="ARBA" id="ARBA00022786"/>
    </source>
</evidence>
<dbReference type="GO" id="GO:0005737">
    <property type="term" value="C:cytoplasm"/>
    <property type="evidence" value="ECO:0007669"/>
    <property type="project" value="TreeGrafter"/>
</dbReference>
<reference evidence="8 9" key="1">
    <citation type="submission" date="2019-01" db="EMBL/GenBank/DDBJ databases">
        <title>Intercellular communication is required for trap formation in the nematode-trapping fungus Duddingtonia flagrans.</title>
        <authorList>
            <person name="Youssar L."/>
            <person name="Wernet V."/>
            <person name="Hensel N."/>
            <person name="Hildebrandt H.-G."/>
            <person name="Fischer R."/>
        </authorList>
    </citation>
    <scope>NUCLEOTIDE SEQUENCE [LARGE SCALE GENOMIC DNA]</scope>
    <source>
        <strain evidence="8 9">CBS H-5679</strain>
    </source>
</reference>
<dbReference type="GeneID" id="93591958"/>
<dbReference type="STRING" id="97331.A0A436ZS95"/>
<dbReference type="AlphaFoldDB" id="A0A436ZS95"/>
<sequence length="1111" mass="123876">MIGAFTTKIIETITGVVQPLKETLGEFASMPPDGETAGSSARQAGERNKSSSSPIRRTIRGAESYGQGFHRTGNPKNAHKIVVGGGGVRPQNNLNTPRGSSGATHQQQGYSQPRKRPRPSQPRLIYTTQGRGNPRSSPSLDLTEDADDRAAYSDDGPTNGYDLHSPRTERGPRGHAMLSPLPFESERQTDHEVLFAGTFEDTVKWARKGQGARDSEDSRVTRKRPADDDDDGRWNNPSPSDPQPTSFSRRTRQGASSPIPVGPGRPRKPEPSKSEPFLHLKSAWRGRVRHNNNNGLLDTLVIRIENKGLSVVIGAVGQPEFNLLYENIVFAAYLDDENYEFRNFIYLKVNNREHGLGDRVLLEFRALAEPANPSQKSDSARFALWLEEKGVKVEPKTHQFMKNRMEETKLHQFTRPATEASGAPWQIPGSAHPVRPIGPKPQPREVDNRLRTRSNPIPPGEDDSHPQDLEQLGTARPTRKSARNTYQKEVVEIPKPEPTPFPPQTWNATLNFPFVWQGTTELLGASSLRTLNHDEFLNDEIINFHLAYVKGRLAKENPEFARKVHITNTYFFTAFSTKTETGKFSYEKVKKWTKNANLFQKDLIFIPINEKYHWFVAVVCNLPAALAAAKAREKKAIVADELVAVEPAPKPKPAPKSRPVPSDQCTVVILDSMFGYHSTTFKAVKTYLISEAKDKQGVTLDMEDFTGLLPRKLPGQDNFSDCGIFMLHYIERWLSEPARIKEKLYERDFGSEEDARKLWSISEVTNKRERMWRLYVKLYEEYEKCLKNEAFNEFPEIIDAPMAHDKNPNKEGAGAVATDQPAGSPPMTQELAVTEDVKRPNSPAKRKSDGREDEADRPPKRAKSDSPVVVVEQPRPTVAPGLKPRMVSPEIPLSDDAPRVLEVPETQEGIDLLQRAEAPANSGVPLIAANGLIPLPLPDNPVRETGSMFEKIEQMGNFSSPPAKGRPPITPKPQADGVNTPPFVAAASDGYRAESGGRATTTHDAPPRRTVEEIEETEDESLGELPYNGRRTKGKSIHELENDRIMDTPSSQDHREGTNPPSIPSQIPLGRVRPTIQFVSTASHHPSEPVLEQKPPKLPGRKVMPRPFYCI</sequence>
<dbReference type="InterPro" id="IPR038765">
    <property type="entry name" value="Papain-like_cys_pep_sf"/>
</dbReference>
<keyword evidence="9" id="KW-1185">Reference proteome</keyword>
<organism evidence="8 9">
    <name type="scientific">Arthrobotrys flagrans</name>
    <name type="common">Nematode-trapping fungus</name>
    <name type="synonym">Trichothecium flagrans</name>
    <dbReference type="NCBI Taxonomy" id="97331"/>
    <lineage>
        <taxon>Eukaryota</taxon>
        <taxon>Fungi</taxon>
        <taxon>Dikarya</taxon>
        <taxon>Ascomycota</taxon>
        <taxon>Pezizomycotina</taxon>
        <taxon>Orbiliomycetes</taxon>
        <taxon>Orbiliales</taxon>
        <taxon>Orbiliaceae</taxon>
        <taxon>Arthrobotrys</taxon>
    </lineage>
</organism>
<evidence type="ECO:0000256" key="6">
    <source>
        <dbReference type="SAM" id="MobiDB-lite"/>
    </source>
</evidence>
<dbReference type="SUPFAM" id="SSF54001">
    <property type="entry name" value="Cysteine proteinases"/>
    <property type="match status" value="1"/>
</dbReference>
<gene>
    <name evidence="8" type="ORF">DFL_009647</name>
</gene>
<feature type="region of interest" description="Disordered" evidence="6">
    <location>
        <begin position="412"/>
        <end position="485"/>
    </location>
</feature>
<dbReference type="GO" id="GO:0006508">
    <property type="term" value="P:proteolysis"/>
    <property type="evidence" value="ECO:0007669"/>
    <property type="project" value="UniProtKB-KW"/>
</dbReference>
<feature type="compositionally biased region" description="Polar residues" evidence="6">
    <location>
        <begin position="90"/>
        <end position="110"/>
    </location>
</feature>
<evidence type="ECO:0000256" key="2">
    <source>
        <dbReference type="ARBA" id="ARBA00022553"/>
    </source>
</evidence>
<proteinExistence type="inferred from homology"/>
<accession>A0A436ZS95</accession>
<evidence type="ECO:0000256" key="1">
    <source>
        <dbReference type="ARBA" id="ARBA00005234"/>
    </source>
</evidence>
<dbReference type="PANTHER" id="PTHR46896">
    <property type="entry name" value="SENTRIN-SPECIFIC PROTEASE"/>
    <property type="match status" value="1"/>
</dbReference>
<feature type="region of interest" description="Disordered" evidence="6">
    <location>
        <begin position="26"/>
        <end position="181"/>
    </location>
</feature>
<dbReference type="GO" id="GO:0016926">
    <property type="term" value="P:protein desumoylation"/>
    <property type="evidence" value="ECO:0007669"/>
    <property type="project" value="TreeGrafter"/>
</dbReference>
<keyword evidence="4" id="KW-0833">Ubl conjugation pathway</keyword>
<evidence type="ECO:0000256" key="3">
    <source>
        <dbReference type="ARBA" id="ARBA00022670"/>
    </source>
</evidence>
<evidence type="ECO:0000256" key="5">
    <source>
        <dbReference type="ARBA" id="ARBA00022801"/>
    </source>
</evidence>
<feature type="compositionally biased region" description="Polar residues" evidence="6">
    <location>
        <begin position="235"/>
        <end position="256"/>
    </location>
</feature>
<feature type="region of interest" description="Disordered" evidence="6">
    <location>
        <begin position="802"/>
        <end position="899"/>
    </location>
</feature>
<feature type="compositionally biased region" description="Basic and acidic residues" evidence="6">
    <location>
        <begin position="211"/>
        <end position="226"/>
    </location>
</feature>
<name>A0A436ZS95_ARTFL</name>
<feature type="compositionally biased region" description="Polar residues" evidence="6">
    <location>
        <begin position="126"/>
        <end position="140"/>
    </location>
</feature>
<feature type="compositionally biased region" description="Basic and acidic residues" evidence="6">
    <location>
        <begin position="1036"/>
        <end position="1057"/>
    </location>
</feature>
<dbReference type="EMBL" id="SAEB01000012">
    <property type="protein sequence ID" value="RVD81800.1"/>
    <property type="molecule type" value="Genomic_DNA"/>
</dbReference>
<dbReference type="PANTHER" id="PTHR46896:SF3">
    <property type="entry name" value="FI06413P-RELATED"/>
    <property type="match status" value="1"/>
</dbReference>
<evidence type="ECO:0000313" key="9">
    <source>
        <dbReference type="Proteomes" id="UP000283090"/>
    </source>
</evidence>
<feature type="region of interest" description="Disordered" evidence="6">
    <location>
        <begin position="206"/>
        <end position="275"/>
    </location>
</feature>
<dbReference type="GO" id="GO:0005634">
    <property type="term" value="C:nucleus"/>
    <property type="evidence" value="ECO:0007669"/>
    <property type="project" value="TreeGrafter"/>
</dbReference>
<protein>
    <recommendedName>
        <fullName evidence="7">Ubiquitin-like protease family profile domain-containing protein</fullName>
    </recommendedName>
</protein>
<dbReference type="RefSeq" id="XP_067487344.1">
    <property type="nucleotide sequence ID" value="XM_067639568.1"/>
</dbReference>
<dbReference type="InterPro" id="IPR003653">
    <property type="entry name" value="Peptidase_C48_C"/>
</dbReference>
<evidence type="ECO:0000259" key="7">
    <source>
        <dbReference type="PROSITE" id="PS50600"/>
    </source>
</evidence>
<comment type="similarity">
    <text evidence="1">Belongs to the peptidase C48 family.</text>
</comment>
<evidence type="ECO:0000313" key="8">
    <source>
        <dbReference type="EMBL" id="RVD81800.1"/>
    </source>
</evidence>
<dbReference type="VEuPathDB" id="FungiDB:DFL_009647"/>
<feature type="compositionally biased region" description="Acidic residues" evidence="6">
    <location>
        <begin position="1013"/>
        <end position="1022"/>
    </location>
</feature>
<comment type="caution">
    <text evidence="8">The sequence shown here is derived from an EMBL/GenBank/DDBJ whole genome shotgun (WGS) entry which is preliminary data.</text>
</comment>
<keyword evidence="3" id="KW-0645">Protease</keyword>